<sequence>MDERLTATLDSIANTEGVKGVLLADANGLCLGTRGMAKAEGAAYISSIVKHARALAPADIQERSQYPTVQLDYENTKVILRNEGSFTLAIFK</sequence>
<evidence type="ECO:0000256" key="2">
    <source>
        <dbReference type="ARBA" id="ARBA00004496"/>
    </source>
</evidence>
<evidence type="ECO:0000256" key="3">
    <source>
        <dbReference type="ARBA" id="ARBA00007795"/>
    </source>
</evidence>
<gene>
    <name evidence="7" type="ORF">BCR43DRAFT_495973</name>
</gene>
<evidence type="ECO:0000256" key="1">
    <source>
        <dbReference type="ARBA" id="ARBA00004371"/>
    </source>
</evidence>
<dbReference type="Proteomes" id="UP000242180">
    <property type="component" value="Unassembled WGS sequence"/>
</dbReference>
<accession>A0A1X2H6T5</accession>
<dbReference type="OrthoDB" id="76862at2759"/>
<protein>
    <recommendedName>
        <fullName evidence="6">Late endosomal/lysosomal adaptor and MAPK and MTOR activator 5</fullName>
    </recommendedName>
</protein>
<dbReference type="OMA" id="ECPTINI"/>
<keyword evidence="5" id="KW-0458">Lysosome</keyword>
<proteinExistence type="inferred from homology"/>
<comment type="caution">
    <text evidence="7">The sequence shown here is derived from an EMBL/GenBank/DDBJ whole genome shotgun (WGS) entry which is preliminary data.</text>
</comment>
<dbReference type="GO" id="GO:0071230">
    <property type="term" value="P:cellular response to amino acid stimulus"/>
    <property type="evidence" value="ECO:0007669"/>
    <property type="project" value="TreeGrafter"/>
</dbReference>
<dbReference type="SUPFAM" id="SSF103196">
    <property type="entry name" value="Roadblock/LC7 domain"/>
    <property type="match status" value="1"/>
</dbReference>
<organism evidence="7 8">
    <name type="scientific">Syncephalastrum racemosum</name>
    <name type="common">Filamentous fungus</name>
    <dbReference type="NCBI Taxonomy" id="13706"/>
    <lineage>
        <taxon>Eukaryota</taxon>
        <taxon>Fungi</taxon>
        <taxon>Fungi incertae sedis</taxon>
        <taxon>Mucoromycota</taxon>
        <taxon>Mucoromycotina</taxon>
        <taxon>Mucoromycetes</taxon>
        <taxon>Mucorales</taxon>
        <taxon>Syncephalastraceae</taxon>
        <taxon>Syncephalastrum</taxon>
    </lineage>
</organism>
<dbReference type="InterPro" id="IPR024135">
    <property type="entry name" value="LAMTOR5"/>
</dbReference>
<comment type="subcellular location">
    <subcellularLocation>
        <location evidence="2">Cytoplasm</location>
    </subcellularLocation>
    <subcellularLocation>
        <location evidence="1">Lysosome</location>
    </subcellularLocation>
</comment>
<comment type="similarity">
    <text evidence="3">Belongs to the LAMTOR5 family.</text>
</comment>
<evidence type="ECO:0000313" key="7">
    <source>
        <dbReference type="EMBL" id="ORY94160.1"/>
    </source>
</evidence>
<dbReference type="PANTHER" id="PTHR13342:SF2">
    <property type="entry name" value="RAGULATOR COMPLEX PROTEIN LAMTOR5"/>
    <property type="match status" value="1"/>
</dbReference>
<dbReference type="Pfam" id="PF16672">
    <property type="entry name" value="LAMTOR5"/>
    <property type="match status" value="1"/>
</dbReference>
<reference evidence="7 8" key="1">
    <citation type="submission" date="2016-07" db="EMBL/GenBank/DDBJ databases">
        <title>Pervasive Adenine N6-methylation of Active Genes in Fungi.</title>
        <authorList>
            <consortium name="DOE Joint Genome Institute"/>
            <person name="Mondo S.J."/>
            <person name="Dannebaum R.O."/>
            <person name="Kuo R.C."/>
            <person name="Labutti K."/>
            <person name="Haridas S."/>
            <person name="Kuo A."/>
            <person name="Salamov A."/>
            <person name="Ahrendt S.R."/>
            <person name="Lipzen A."/>
            <person name="Sullivan W."/>
            <person name="Andreopoulos W.B."/>
            <person name="Clum A."/>
            <person name="Lindquist E."/>
            <person name="Daum C."/>
            <person name="Ramamoorthy G.K."/>
            <person name="Gryganskyi A."/>
            <person name="Culley D."/>
            <person name="Magnuson J.K."/>
            <person name="James T.Y."/>
            <person name="O'Malley M.A."/>
            <person name="Stajich J.E."/>
            <person name="Spatafora J.W."/>
            <person name="Visel A."/>
            <person name="Grigoriev I.V."/>
        </authorList>
    </citation>
    <scope>NUCLEOTIDE SEQUENCE [LARGE SCALE GENOMIC DNA]</scope>
    <source>
        <strain evidence="7 8">NRRL 2496</strain>
    </source>
</reference>
<dbReference type="GO" id="GO:1904263">
    <property type="term" value="P:positive regulation of TORC1 signaling"/>
    <property type="evidence" value="ECO:0007669"/>
    <property type="project" value="TreeGrafter"/>
</dbReference>
<evidence type="ECO:0000256" key="6">
    <source>
        <dbReference type="ARBA" id="ARBA00032692"/>
    </source>
</evidence>
<dbReference type="InParanoid" id="A0A1X2H6T5"/>
<dbReference type="AlphaFoldDB" id="A0A1X2H6T5"/>
<dbReference type="GO" id="GO:0071986">
    <property type="term" value="C:Ragulator complex"/>
    <property type="evidence" value="ECO:0007669"/>
    <property type="project" value="InterPro"/>
</dbReference>
<dbReference type="Gene3D" id="3.30.450.30">
    <property type="entry name" value="Dynein light chain 2a, cytoplasmic"/>
    <property type="match status" value="1"/>
</dbReference>
<dbReference type="GO" id="GO:0043066">
    <property type="term" value="P:negative regulation of apoptotic process"/>
    <property type="evidence" value="ECO:0007669"/>
    <property type="project" value="InterPro"/>
</dbReference>
<dbReference type="GO" id="GO:0005085">
    <property type="term" value="F:guanyl-nucleotide exchange factor activity"/>
    <property type="evidence" value="ECO:0007669"/>
    <property type="project" value="TreeGrafter"/>
</dbReference>
<evidence type="ECO:0000256" key="5">
    <source>
        <dbReference type="ARBA" id="ARBA00023228"/>
    </source>
</evidence>
<evidence type="ECO:0000256" key="4">
    <source>
        <dbReference type="ARBA" id="ARBA00022490"/>
    </source>
</evidence>
<name>A0A1X2H6T5_SYNRA</name>
<keyword evidence="4" id="KW-0963">Cytoplasm</keyword>
<dbReference type="EMBL" id="MCGN01000008">
    <property type="protein sequence ID" value="ORY94160.1"/>
    <property type="molecule type" value="Genomic_DNA"/>
</dbReference>
<evidence type="ECO:0000313" key="8">
    <source>
        <dbReference type="Proteomes" id="UP000242180"/>
    </source>
</evidence>
<keyword evidence="8" id="KW-1185">Reference proteome</keyword>
<dbReference type="PANTHER" id="PTHR13342">
    <property type="entry name" value="RAGULATOR COMPLEX PROTEIN LAMTOR5"/>
    <property type="match status" value="1"/>
</dbReference>